<dbReference type="PANTHER" id="PTHR36440:SF1">
    <property type="entry name" value="PUTATIVE (AFU_ORTHOLOGUE AFUA_8G07350)-RELATED"/>
    <property type="match status" value="1"/>
</dbReference>
<dbReference type="STRING" id="1036612.A0A1L9TXJ8"/>
<evidence type="ECO:0000259" key="1">
    <source>
        <dbReference type="Pfam" id="PF07883"/>
    </source>
</evidence>
<dbReference type="AlphaFoldDB" id="A0A1L9TXJ8"/>
<dbReference type="InterPro" id="IPR013096">
    <property type="entry name" value="Cupin_2"/>
</dbReference>
<dbReference type="SUPFAM" id="SSF51182">
    <property type="entry name" value="RmlC-like cupins"/>
    <property type="match status" value="1"/>
</dbReference>
<proteinExistence type="predicted"/>
<dbReference type="VEuPathDB" id="FungiDB:ASPSYDRAFT_140554"/>
<gene>
    <name evidence="2" type="ORF">ASPSYDRAFT_140554</name>
</gene>
<feature type="domain" description="Cupin type-2" evidence="1">
    <location>
        <begin position="52"/>
        <end position="121"/>
    </location>
</feature>
<dbReference type="InterPro" id="IPR053146">
    <property type="entry name" value="QDO-like"/>
</dbReference>
<evidence type="ECO:0000313" key="3">
    <source>
        <dbReference type="Proteomes" id="UP000184356"/>
    </source>
</evidence>
<dbReference type="InterPro" id="IPR014710">
    <property type="entry name" value="RmlC-like_jellyroll"/>
</dbReference>
<dbReference type="OrthoDB" id="4124983at2759"/>
<dbReference type="InterPro" id="IPR011051">
    <property type="entry name" value="RmlC_Cupin_sf"/>
</dbReference>
<reference evidence="3" key="1">
    <citation type="journal article" date="2017" name="Genome Biol.">
        <title>Comparative genomics reveals high biological diversity and specific adaptations in the industrially and medically important fungal genus Aspergillus.</title>
        <authorList>
            <person name="de Vries R.P."/>
            <person name="Riley R."/>
            <person name="Wiebenga A."/>
            <person name="Aguilar-Osorio G."/>
            <person name="Amillis S."/>
            <person name="Uchima C.A."/>
            <person name="Anderluh G."/>
            <person name="Asadollahi M."/>
            <person name="Askin M."/>
            <person name="Barry K."/>
            <person name="Battaglia E."/>
            <person name="Bayram O."/>
            <person name="Benocci T."/>
            <person name="Braus-Stromeyer S.A."/>
            <person name="Caldana C."/>
            <person name="Canovas D."/>
            <person name="Cerqueira G.C."/>
            <person name="Chen F."/>
            <person name="Chen W."/>
            <person name="Choi C."/>
            <person name="Clum A."/>
            <person name="Dos Santos R.A."/>
            <person name="Damasio A.R."/>
            <person name="Diallinas G."/>
            <person name="Emri T."/>
            <person name="Fekete E."/>
            <person name="Flipphi M."/>
            <person name="Freyberg S."/>
            <person name="Gallo A."/>
            <person name="Gournas C."/>
            <person name="Habgood R."/>
            <person name="Hainaut M."/>
            <person name="Harispe M.L."/>
            <person name="Henrissat B."/>
            <person name="Hilden K.S."/>
            <person name="Hope R."/>
            <person name="Hossain A."/>
            <person name="Karabika E."/>
            <person name="Karaffa L."/>
            <person name="Karanyi Z."/>
            <person name="Krasevec N."/>
            <person name="Kuo A."/>
            <person name="Kusch H."/>
            <person name="LaButti K."/>
            <person name="Lagendijk E.L."/>
            <person name="Lapidus A."/>
            <person name="Levasseur A."/>
            <person name="Lindquist E."/>
            <person name="Lipzen A."/>
            <person name="Logrieco A.F."/>
            <person name="MacCabe A."/>
            <person name="Maekelae M.R."/>
            <person name="Malavazi I."/>
            <person name="Melin P."/>
            <person name="Meyer V."/>
            <person name="Mielnichuk N."/>
            <person name="Miskei M."/>
            <person name="Molnar A.P."/>
            <person name="Mule G."/>
            <person name="Ngan C.Y."/>
            <person name="Orejas M."/>
            <person name="Orosz E."/>
            <person name="Ouedraogo J.P."/>
            <person name="Overkamp K.M."/>
            <person name="Park H.-S."/>
            <person name="Perrone G."/>
            <person name="Piumi F."/>
            <person name="Punt P.J."/>
            <person name="Ram A.F."/>
            <person name="Ramon A."/>
            <person name="Rauscher S."/>
            <person name="Record E."/>
            <person name="Riano-Pachon D.M."/>
            <person name="Robert V."/>
            <person name="Roehrig J."/>
            <person name="Ruller R."/>
            <person name="Salamov A."/>
            <person name="Salih N.S."/>
            <person name="Samson R.A."/>
            <person name="Sandor E."/>
            <person name="Sanguinetti M."/>
            <person name="Schuetze T."/>
            <person name="Sepcic K."/>
            <person name="Shelest E."/>
            <person name="Sherlock G."/>
            <person name="Sophianopoulou V."/>
            <person name="Squina F.M."/>
            <person name="Sun H."/>
            <person name="Susca A."/>
            <person name="Todd R.B."/>
            <person name="Tsang A."/>
            <person name="Unkles S.E."/>
            <person name="van de Wiele N."/>
            <person name="van Rossen-Uffink D."/>
            <person name="Oliveira J.V."/>
            <person name="Vesth T.C."/>
            <person name="Visser J."/>
            <person name="Yu J.-H."/>
            <person name="Zhou M."/>
            <person name="Andersen M.R."/>
            <person name="Archer D.B."/>
            <person name="Baker S.E."/>
            <person name="Benoit I."/>
            <person name="Brakhage A.A."/>
            <person name="Braus G.H."/>
            <person name="Fischer R."/>
            <person name="Frisvad J.C."/>
            <person name="Goldman G.H."/>
            <person name="Houbraken J."/>
            <person name="Oakley B."/>
            <person name="Pocsi I."/>
            <person name="Scazzocchio C."/>
            <person name="Seiboth B."/>
            <person name="vanKuyk P.A."/>
            <person name="Wortman J."/>
            <person name="Dyer P.S."/>
            <person name="Grigoriev I.V."/>
        </authorList>
    </citation>
    <scope>NUCLEOTIDE SEQUENCE [LARGE SCALE GENOMIC DNA]</scope>
    <source>
        <strain evidence="3">CBS 593.65</strain>
    </source>
</reference>
<keyword evidence="3" id="KW-1185">Reference proteome</keyword>
<organism evidence="2 3">
    <name type="scientific">Aspergillus sydowii CBS 593.65</name>
    <dbReference type="NCBI Taxonomy" id="1036612"/>
    <lineage>
        <taxon>Eukaryota</taxon>
        <taxon>Fungi</taxon>
        <taxon>Dikarya</taxon>
        <taxon>Ascomycota</taxon>
        <taxon>Pezizomycotina</taxon>
        <taxon>Eurotiomycetes</taxon>
        <taxon>Eurotiomycetidae</taxon>
        <taxon>Eurotiales</taxon>
        <taxon>Aspergillaceae</taxon>
        <taxon>Aspergillus</taxon>
        <taxon>Aspergillus subgen. Nidulantes</taxon>
    </lineage>
</organism>
<dbReference type="Pfam" id="PF07883">
    <property type="entry name" value="Cupin_2"/>
    <property type="match status" value="1"/>
</dbReference>
<name>A0A1L9TXJ8_9EURO</name>
<dbReference type="RefSeq" id="XP_040707966.1">
    <property type="nucleotide sequence ID" value="XM_040841062.1"/>
</dbReference>
<dbReference type="EMBL" id="KV878582">
    <property type="protein sequence ID" value="OJJ64160.1"/>
    <property type="molecule type" value="Genomic_DNA"/>
</dbReference>
<dbReference type="GeneID" id="63757135"/>
<protein>
    <recommendedName>
        <fullName evidence="1">Cupin type-2 domain-containing protein</fullName>
    </recommendedName>
</protein>
<evidence type="ECO:0000313" key="2">
    <source>
        <dbReference type="EMBL" id="OJJ64160.1"/>
    </source>
</evidence>
<accession>A0A1L9TXJ8</accession>
<dbReference type="Gene3D" id="2.60.120.10">
    <property type="entry name" value="Jelly Rolls"/>
    <property type="match status" value="1"/>
</dbReference>
<sequence length="164" mass="18198">MTEQTKPLVEVPDRPVSFVPVKGGDVLTLGHLKLRIMEDGSNTDMRFSAAEIIIPEGTRGPPPHWHEMHDESFLVMEGVVRFHIPGKDPVDAHPGDYVVVPTRSPHTFSNIGPGTAKIFSTYSPAFYVNYFKLMSEMSEEGKPMSAEANRKAMAYYATIPVPEP</sequence>
<dbReference type="Proteomes" id="UP000184356">
    <property type="component" value="Unassembled WGS sequence"/>
</dbReference>
<dbReference type="PANTHER" id="PTHR36440">
    <property type="entry name" value="PUTATIVE (AFU_ORTHOLOGUE AFUA_8G07350)-RELATED"/>
    <property type="match status" value="1"/>
</dbReference>